<organism evidence="2 3">
    <name type="scientific">Ligilactobacillus araffinosus DSM 20653</name>
    <dbReference type="NCBI Taxonomy" id="1423820"/>
    <lineage>
        <taxon>Bacteria</taxon>
        <taxon>Bacillati</taxon>
        <taxon>Bacillota</taxon>
        <taxon>Bacilli</taxon>
        <taxon>Lactobacillales</taxon>
        <taxon>Lactobacillaceae</taxon>
        <taxon>Ligilactobacillus</taxon>
    </lineage>
</organism>
<accession>A0A0R1ZPJ2</accession>
<proteinExistence type="predicted"/>
<name>A0A0R1ZPJ2_9LACO</name>
<dbReference type="PATRIC" id="fig|1423820.4.peg.410"/>
<dbReference type="Proteomes" id="UP000051291">
    <property type="component" value="Unassembled WGS sequence"/>
</dbReference>
<feature type="transmembrane region" description="Helical" evidence="1">
    <location>
        <begin position="117"/>
        <end position="137"/>
    </location>
</feature>
<keyword evidence="3" id="KW-1185">Reference proteome</keyword>
<protein>
    <submittedName>
        <fullName evidence="2">Na(+) H(+) antiporter</fullName>
    </submittedName>
</protein>
<evidence type="ECO:0000313" key="3">
    <source>
        <dbReference type="Proteomes" id="UP000051291"/>
    </source>
</evidence>
<evidence type="ECO:0000256" key="1">
    <source>
        <dbReference type="SAM" id="Phobius"/>
    </source>
</evidence>
<gene>
    <name evidence="2" type="ORF">FC64_GL000409</name>
</gene>
<keyword evidence="1" id="KW-0812">Transmembrane</keyword>
<comment type="caution">
    <text evidence="2">The sequence shown here is derived from an EMBL/GenBank/DDBJ whole genome shotgun (WGS) entry which is preliminary data.</text>
</comment>
<dbReference type="EMBL" id="AYYZ01000002">
    <property type="protein sequence ID" value="KRM53497.1"/>
    <property type="molecule type" value="Genomic_DNA"/>
</dbReference>
<evidence type="ECO:0000313" key="2">
    <source>
        <dbReference type="EMBL" id="KRM53497.1"/>
    </source>
</evidence>
<keyword evidence="1" id="KW-1133">Transmembrane helix</keyword>
<feature type="transmembrane region" description="Helical" evidence="1">
    <location>
        <begin position="143"/>
        <end position="171"/>
    </location>
</feature>
<dbReference type="PANTHER" id="PTHR33451:SF6">
    <property type="entry name" value="NA(+)_H(+) ANTIPORTER NHAC"/>
    <property type="match status" value="1"/>
</dbReference>
<keyword evidence="1" id="KW-0472">Membrane</keyword>
<feature type="transmembrane region" description="Helical" evidence="1">
    <location>
        <begin position="83"/>
        <end position="105"/>
    </location>
</feature>
<sequence length="183" mass="20077">MLKNENNLEEKKNIRMGVVEAVLILAILFCILGFLIIGLHLSPQVPILTALTFLMFYGKVRGFEWDDIIEGIENGIKPGIVPLMIFLMIGSLIACWIFSGTILTIMCLSFNIISAKFFLPTVFIVCSLVAISCGSSFTTVSTIGIAFVGIGTVLRINSGLTVGAIVSGAFLEQMFHHYRELRI</sequence>
<feature type="transmembrane region" description="Helical" evidence="1">
    <location>
        <begin position="21"/>
        <end position="41"/>
    </location>
</feature>
<dbReference type="InterPro" id="IPR052180">
    <property type="entry name" value="NhaC_Na-H+_Antiporter"/>
</dbReference>
<dbReference type="PANTHER" id="PTHR33451">
    <property type="entry name" value="MALATE-2H(+)/NA(+)-LACTATE ANTIPORTER"/>
    <property type="match status" value="1"/>
</dbReference>
<reference evidence="2 3" key="1">
    <citation type="journal article" date="2015" name="Genome Announc.">
        <title>Expanding the biotechnology potential of lactobacilli through comparative genomics of 213 strains and associated genera.</title>
        <authorList>
            <person name="Sun Z."/>
            <person name="Harris H.M."/>
            <person name="McCann A."/>
            <person name="Guo C."/>
            <person name="Argimon S."/>
            <person name="Zhang W."/>
            <person name="Yang X."/>
            <person name="Jeffery I.B."/>
            <person name="Cooney J.C."/>
            <person name="Kagawa T.F."/>
            <person name="Liu W."/>
            <person name="Song Y."/>
            <person name="Salvetti E."/>
            <person name="Wrobel A."/>
            <person name="Rasinkangas P."/>
            <person name="Parkhill J."/>
            <person name="Rea M.C."/>
            <person name="O'Sullivan O."/>
            <person name="Ritari J."/>
            <person name="Douillard F.P."/>
            <person name="Paul Ross R."/>
            <person name="Yang R."/>
            <person name="Briner A.E."/>
            <person name="Felis G.E."/>
            <person name="de Vos W.M."/>
            <person name="Barrangou R."/>
            <person name="Klaenhammer T.R."/>
            <person name="Caufield P.W."/>
            <person name="Cui Y."/>
            <person name="Zhang H."/>
            <person name="O'Toole P.W."/>
        </authorList>
    </citation>
    <scope>NUCLEOTIDE SEQUENCE [LARGE SCALE GENOMIC DNA]</scope>
    <source>
        <strain evidence="2 3">DSM 20653</strain>
    </source>
</reference>
<dbReference type="AlphaFoldDB" id="A0A0R1ZPJ2"/>
<dbReference type="STRING" id="1423820.FC64_GL000409"/>